<reference evidence="2" key="1">
    <citation type="journal article" date="2020" name="Stud. Mycol.">
        <title>101 Dothideomycetes genomes: A test case for predicting lifestyles and emergence of pathogens.</title>
        <authorList>
            <person name="Haridas S."/>
            <person name="Albert R."/>
            <person name="Binder M."/>
            <person name="Bloem J."/>
            <person name="LaButti K."/>
            <person name="Salamov A."/>
            <person name="Andreopoulos B."/>
            <person name="Baker S."/>
            <person name="Barry K."/>
            <person name="Bills G."/>
            <person name="Bluhm B."/>
            <person name="Cannon C."/>
            <person name="Castanera R."/>
            <person name="Culley D."/>
            <person name="Daum C."/>
            <person name="Ezra D."/>
            <person name="Gonzalez J."/>
            <person name="Henrissat B."/>
            <person name="Kuo A."/>
            <person name="Liang C."/>
            <person name="Lipzen A."/>
            <person name="Lutzoni F."/>
            <person name="Magnuson J."/>
            <person name="Mondo S."/>
            <person name="Nolan M."/>
            <person name="Ohm R."/>
            <person name="Pangilinan J."/>
            <person name="Park H.-J."/>
            <person name="Ramirez L."/>
            <person name="Alfaro M."/>
            <person name="Sun H."/>
            <person name="Tritt A."/>
            <person name="Yoshinaga Y."/>
            <person name="Zwiers L.-H."/>
            <person name="Turgeon B."/>
            <person name="Goodwin S."/>
            <person name="Spatafora J."/>
            <person name="Crous P."/>
            <person name="Grigoriev I."/>
        </authorList>
    </citation>
    <scope>NUCLEOTIDE SEQUENCE [LARGE SCALE GENOMIC DNA]</scope>
    <source>
        <strain evidence="2">CECT 20119</strain>
    </source>
</reference>
<dbReference type="AlphaFoldDB" id="A0A6A6G7F0"/>
<evidence type="ECO:0000313" key="1">
    <source>
        <dbReference type="EMBL" id="KAF2221330.1"/>
    </source>
</evidence>
<proteinExistence type="predicted"/>
<protein>
    <submittedName>
        <fullName evidence="1">Uncharacterized protein</fullName>
    </submittedName>
</protein>
<keyword evidence="2" id="KW-1185">Reference proteome</keyword>
<organism evidence="1 2">
    <name type="scientific">Elsinoe ampelina</name>
    <dbReference type="NCBI Taxonomy" id="302913"/>
    <lineage>
        <taxon>Eukaryota</taxon>
        <taxon>Fungi</taxon>
        <taxon>Dikarya</taxon>
        <taxon>Ascomycota</taxon>
        <taxon>Pezizomycotina</taxon>
        <taxon>Dothideomycetes</taxon>
        <taxon>Dothideomycetidae</taxon>
        <taxon>Myriangiales</taxon>
        <taxon>Elsinoaceae</taxon>
        <taxon>Elsinoe</taxon>
    </lineage>
</organism>
<dbReference type="Proteomes" id="UP000799538">
    <property type="component" value="Unassembled WGS sequence"/>
</dbReference>
<dbReference type="EMBL" id="ML992510">
    <property type="protein sequence ID" value="KAF2221330.1"/>
    <property type="molecule type" value="Genomic_DNA"/>
</dbReference>
<dbReference type="OrthoDB" id="4424523at2759"/>
<accession>A0A6A6G7F0</accession>
<evidence type="ECO:0000313" key="2">
    <source>
        <dbReference type="Proteomes" id="UP000799538"/>
    </source>
</evidence>
<gene>
    <name evidence="1" type="ORF">BDZ85DRAFT_283403</name>
</gene>
<name>A0A6A6G7F0_9PEZI</name>
<sequence>MSMPLNAFHEYAHFDAELQSSGHSKWGLVIYQRSEPRHEPSWDALDRKIRGGLVFTVFEDRDLLDGASKETVLRRFTQWADSKPWHEEQPPGCRQAGSARYEMCLMVDETSLQSILKQPEGFFPPDIGDWDGEEDGAGFEYALRYKGTSAVTGDGNVENCWLRLSCNFLTLRWYALLRSGGWYNEYQQHPDIAVG</sequence>